<dbReference type="Proteomes" id="UP000077066">
    <property type="component" value="Unassembled WGS sequence"/>
</dbReference>
<dbReference type="SUPFAM" id="SSF143555">
    <property type="entry name" value="FwdE-like"/>
    <property type="match status" value="1"/>
</dbReference>
<dbReference type="EMBL" id="LWMT01000268">
    <property type="protein sequence ID" value="KZX10644.1"/>
    <property type="molecule type" value="Genomic_DNA"/>
</dbReference>
<evidence type="ECO:0000313" key="2">
    <source>
        <dbReference type="EMBL" id="KZX10644.1"/>
    </source>
</evidence>
<dbReference type="STRING" id="55758.MBFIL_17010"/>
<evidence type="ECO:0000313" key="3">
    <source>
        <dbReference type="Proteomes" id="UP000077066"/>
    </source>
</evidence>
<dbReference type="AlphaFoldDB" id="A0A165ZFG9"/>
<dbReference type="InterPro" id="IPR003814">
    <property type="entry name" value="FmdEsu_dom"/>
</dbReference>
<reference evidence="2 3" key="1">
    <citation type="submission" date="2016-04" db="EMBL/GenBank/DDBJ databases">
        <title>Genome sequence of Methanobrevibacter filiformis DSM 11501.</title>
        <authorList>
            <person name="Poehlein A."/>
            <person name="Seedorf H."/>
            <person name="Daniel R."/>
        </authorList>
    </citation>
    <scope>NUCLEOTIDE SEQUENCE [LARGE SCALE GENOMIC DNA]</scope>
    <source>
        <strain evidence="2 3">DSM 11501</strain>
    </source>
</reference>
<dbReference type="PANTHER" id="PTHR39418">
    <property type="entry name" value="DEHYDROGENASE-RELATED"/>
    <property type="match status" value="1"/>
</dbReference>
<comment type="caution">
    <text evidence="2">The sequence shown here is derived from an EMBL/GenBank/DDBJ whole genome shotgun (WGS) entry which is preliminary data.</text>
</comment>
<dbReference type="RefSeq" id="WP_066973628.1">
    <property type="nucleotide sequence ID" value="NZ_LWMT01000268.1"/>
</dbReference>
<organism evidence="2 3">
    <name type="scientific">Methanobrevibacter filiformis</name>
    <dbReference type="NCBI Taxonomy" id="55758"/>
    <lineage>
        <taxon>Archaea</taxon>
        <taxon>Methanobacteriati</taxon>
        <taxon>Methanobacteriota</taxon>
        <taxon>Methanomada group</taxon>
        <taxon>Methanobacteria</taxon>
        <taxon>Methanobacteriales</taxon>
        <taxon>Methanobacteriaceae</taxon>
        <taxon>Methanobrevibacter</taxon>
    </lineage>
</organism>
<name>A0A165ZFG9_9EURY</name>
<protein>
    <submittedName>
        <fullName evidence="2">FmdE, molybdenum formylmethanofuran dehydrogenase operon</fullName>
    </submittedName>
</protein>
<dbReference type="PATRIC" id="fig|55758.3.peg.1913"/>
<proteinExistence type="predicted"/>
<feature type="domain" description="Formylmethanofuran dehydrogenase subunit E" evidence="1">
    <location>
        <begin position="15"/>
        <end position="132"/>
    </location>
</feature>
<dbReference type="PANTHER" id="PTHR39418:SF1">
    <property type="entry name" value="DEHYDROGENASE"/>
    <property type="match status" value="1"/>
</dbReference>
<sequence length="189" mass="21310">MDKEFKEQLDKVKAFHGHLCGGIVIGTKLSMYALRTLGMELGSDSKDLLVFTEIDKCMSDAVQVVTGCTLGKGTLKSMNYGKFATTFYQISTGRGIRVTDVDANKIDGNDKKESKEELIERFINTPEDKLFKIQNVEIRLDKIMVPGKNREKEFCSVCKEVIKDGKHILRNGEVICKSCGEESYYKFID</sequence>
<dbReference type="OrthoDB" id="31120at2157"/>
<keyword evidence="3" id="KW-1185">Reference proteome</keyword>
<dbReference type="InterPro" id="IPR053194">
    <property type="entry name" value="tRNA_methyltr_O"/>
</dbReference>
<accession>A0A165ZFG9</accession>
<evidence type="ECO:0000259" key="1">
    <source>
        <dbReference type="Pfam" id="PF02663"/>
    </source>
</evidence>
<dbReference type="Pfam" id="PF02663">
    <property type="entry name" value="FmdE"/>
    <property type="match status" value="1"/>
</dbReference>
<gene>
    <name evidence="2" type="ORF">MBFIL_17010</name>
</gene>
<dbReference type="Gene3D" id="3.30.1330.130">
    <property type="match status" value="1"/>
</dbReference>